<evidence type="ECO:0000256" key="1">
    <source>
        <dbReference type="ARBA" id="ARBA00010945"/>
    </source>
</evidence>
<evidence type="ECO:0000256" key="2">
    <source>
        <dbReference type="ARBA" id="ARBA00022763"/>
    </source>
</evidence>
<accession>A0A0N8RGJ5</accession>
<dbReference type="Gene3D" id="3.30.70.270">
    <property type="match status" value="1"/>
</dbReference>
<dbReference type="GO" id="GO:0003887">
    <property type="term" value="F:DNA-directed DNA polymerase activity"/>
    <property type="evidence" value="ECO:0007669"/>
    <property type="project" value="TreeGrafter"/>
</dbReference>
<reference evidence="7 8" key="1">
    <citation type="submission" date="2015-09" db="EMBL/GenBank/DDBJ databases">
        <title>Genome announcement of multiple Pseudomonas syringae strains.</title>
        <authorList>
            <person name="Thakur S."/>
            <person name="Wang P.W."/>
            <person name="Gong Y."/>
            <person name="Weir B.S."/>
            <person name="Guttman D.S."/>
        </authorList>
    </citation>
    <scope>NUCLEOTIDE SEQUENCE [LARGE SCALE GENOMIC DNA]</scope>
    <source>
        <strain evidence="7 8">ICMP4455</strain>
    </source>
</reference>
<comment type="caution">
    <text evidence="7">The sequence shown here is derived from an EMBL/GenBank/DDBJ whole genome shotgun (WGS) entry which is preliminary data.</text>
</comment>
<evidence type="ECO:0000313" key="8">
    <source>
        <dbReference type="Proteomes" id="UP000050490"/>
    </source>
</evidence>
<evidence type="ECO:0000259" key="6">
    <source>
        <dbReference type="PROSITE" id="PS50173"/>
    </source>
</evidence>
<evidence type="ECO:0000313" key="7">
    <source>
        <dbReference type="EMBL" id="KPX26167.1"/>
    </source>
</evidence>
<dbReference type="Gene3D" id="3.40.1170.60">
    <property type="match status" value="1"/>
</dbReference>
<dbReference type="RefSeq" id="WP_057421588.1">
    <property type="nucleotide sequence ID" value="NZ_LIID01000019.1"/>
</dbReference>
<dbReference type="GO" id="GO:0005829">
    <property type="term" value="C:cytosol"/>
    <property type="evidence" value="ECO:0007669"/>
    <property type="project" value="TreeGrafter"/>
</dbReference>
<feature type="domain" description="UmuC" evidence="6">
    <location>
        <begin position="5"/>
        <end position="188"/>
    </location>
</feature>
<protein>
    <submittedName>
        <fullName evidence="7">Ultraviolet light resistance protein B</fullName>
    </submittedName>
</protein>
<dbReference type="InterPro" id="IPR043128">
    <property type="entry name" value="Rev_trsase/Diguanyl_cyclase"/>
</dbReference>
<dbReference type="AlphaFoldDB" id="A0A0N8RGJ5"/>
<dbReference type="InterPro" id="IPR050116">
    <property type="entry name" value="DNA_polymerase-Y"/>
</dbReference>
<keyword evidence="3" id="KW-0741">SOS mutagenesis</keyword>
<dbReference type="GO" id="GO:0009432">
    <property type="term" value="P:SOS response"/>
    <property type="evidence" value="ECO:0007669"/>
    <property type="project" value="UniProtKB-KW"/>
</dbReference>
<proteinExistence type="inferred from homology"/>
<keyword evidence="2" id="KW-0227">DNA damage</keyword>
<dbReference type="EMBL" id="LJQI01000277">
    <property type="protein sequence ID" value="KPX26167.1"/>
    <property type="molecule type" value="Genomic_DNA"/>
</dbReference>
<dbReference type="GO" id="GO:0003684">
    <property type="term" value="F:damaged DNA binding"/>
    <property type="evidence" value="ECO:0007669"/>
    <property type="project" value="InterPro"/>
</dbReference>
<dbReference type="PANTHER" id="PTHR11076:SF34">
    <property type="entry name" value="PROTEIN UMUC"/>
    <property type="match status" value="1"/>
</dbReference>
<dbReference type="PANTHER" id="PTHR11076">
    <property type="entry name" value="DNA REPAIR POLYMERASE UMUC / TRANSFERASE FAMILY MEMBER"/>
    <property type="match status" value="1"/>
</dbReference>
<dbReference type="InterPro" id="IPR001126">
    <property type="entry name" value="UmuC"/>
</dbReference>
<keyword evidence="4" id="KW-0234">DNA repair</keyword>
<dbReference type="Gene3D" id="1.10.150.20">
    <property type="entry name" value="5' to 3' exonuclease, C-terminal subdomain"/>
    <property type="match status" value="1"/>
</dbReference>
<dbReference type="PATRIC" id="fig|129137.4.peg.4334"/>
<dbReference type="InterPro" id="IPR025188">
    <property type="entry name" value="DUF4113"/>
</dbReference>
<evidence type="ECO:0000256" key="3">
    <source>
        <dbReference type="ARBA" id="ARBA00023199"/>
    </source>
</evidence>
<dbReference type="GO" id="GO:0042276">
    <property type="term" value="P:error-prone translesion synthesis"/>
    <property type="evidence" value="ECO:0007669"/>
    <property type="project" value="TreeGrafter"/>
</dbReference>
<dbReference type="CDD" id="cd01700">
    <property type="entry name" value="PolY_Pol_V_umuC"/>
    <property type="match status" value="1"/>
</dbReference>
<sequence>MQKVFGLIDSDSFYASCETIFNPKLAGKPVVVLSNSDGCVVARNKEAKALKIKMGVPFFEIRHLILKAGLIPCSSNYSLYQDISNRIVQIIARNVPFHEVYSIDESFVDLTGIKDIENVCRRIQQEILKHVGMNVGIGVGPNKTLAKINNWASKKWKPKTGGVVVILEPERQNKLLAYADVGEVWGIGRKISERLGYMNITKAIHLAQFDKSTLRKSFNVNVERTARELNGEVCFSLSEGPEVKKSVVSSKMFGQRVYELAELRQAVATYTARACSKLRREQQLAGCIQVFIQSSRYDDNPYAQTAVLHLEAPSDDTRNFIEAAQNGLTRIFRQGFAYSKAGVQLTHFVDKAGYMPDLFAKPERKNADRLMGLIDYVNSRNGKGTLRFGAEPVNPVWDSKRDYLSKCFTTDWNDLIKVKTG</sequence>
<dbReference type="Pfam" id="PF13438">
    <property type="entry name" value="DUF4113"/>
    <property type="match status" value="1"/>
</dbReference>
<dbReference type="Pfam" id="PF00817">
    <property type="entry name" value="IMS"/>
    <property type="match status" value="1"/>
</dbReference>
<evidence type="ECO:0000256" key="4">
    <source>
        <dbReference type="ARBA" id="ARBA00023204"/>
    </source>
</evidence>
<dbReference type="SUPFAM" id="SSF56672">
    <property type="entry name" value="DNA/RNA polymerases"/>
    <property type="match status" value="1"/>
</dbReference>
<dbReference type="Proteomes" id="UP000050490">
    <property type="component" value="Unassembled WGS sequence"/>
</dbReference>
<dbReference type="GO" id="GO:0006281">
    <property type="term" value="P:DNA repair"/>
    <property type="evidence" value="ECO:0007669"/>
    <property type="project" value="UniProtKB-KW"/>
</dbReference>
<dbReference type="Pfam" id="PF11799">
    <property type="entry name" value="IMS_C"/>
    <property type="match status" value="1"/>
</dbReference>
<dbReference type="PROSITE" id="PS50173">
    <property type="entry name" value="UMUC"/>
    <property type="match status" value="1"/>
</dbReference>
<organism evidence="7 8">
    <name type="scientific">Pseudomonas amygdali pv. eriobotryae</name>
    <dbReference type="NCBI Taxonomy" id="129137"/>
    <lineage>
        <taxon>Bacteria</taxon>
        <taxon>Pseudomonadati</taxon>
        <taxon>Pseudomonadota</taxon>
        <taxon>Gammaproteobacteria</taxon>
        <taxon>Pseudomonadales</taxon>
        <taxon>Pseudomonadaceae</taxon>
        <taxon>Pseudomonas</taxon>
        <taxon>Pseudomonas amygdali</taxon>
    </lineage>
</organism>
<name>A0A0N8RGJ5_PSEA0</name>
<comment type="similarity">
    <text evidence="1">Belongs to the DNA polymerase type-Y family.</text>
</comment>
<keyword evidence="5" id="KW-0742">SOS response</keyword>
<dbReference type="InterPro" id="IPR043502">
    <property type="entry name" value="DNA/RNA_pol_sf"/>
</dbReference>
<dbReference type="NCBIfam" id="NF002955">
    <property type="entry name" value="PRK03609.1"/>
    <property type="match status" value="1"/>
</dbReference>
<evidence type="ECO:0000256" key="5">
    <source>
        <dbReference type="ARBA" id="ARBA00023236"/>
    </source>
</evidence>
<dbReference type="InterPro" id="IPR017961">
    <property type="entry name" value="DNA_pol_Y-fam_little_finger"/>
</dbReference>
<gene>
    <name evidence="7" type="ORF">ALO70_02948</name>
</gene>